<organism evidence="3 5">
    <name type="scientific">Ardenticatena maritima</name>
    <dbReference type="NCBI Taxonomy" id="872965"/>
    <lineage>
        <taxon>Bacteria</taxon>
        <taxon>Bacillati</taxon>
        <taxon>Chloroflexota</taxon>
        <taxon>Ardenticatenia</taxon>
        <taxon>Ardenticatenales</taxon>
        <taxon>Ardenticatenaceae</taxon>
        <taxon>Ardenticatena</taxon>
    </lineage>
</organism>
<name>A0A0M8K994_9CHLR</name>
<reference evidence="4 6" key="2">
    <citation type="submission" date="2015-07" db="EMBL/GenBank/DDBJ databases">
        <title>Whole genome sequence of Ardenticatena maritima DSM 23922.</title>
        <authorList>
            <person name="Hemp J."/>
            <person name="Ward L.M."/>
            <person name="Pace L.A."/>
            <person name="Fischer W.W."/>
        </authorList>
    </citation>
    <scope>NUCLEOTIDE SEQUENCE [LARGE SCALE GENOMIC DNA]</scope>
    <source>
        <strain evidence="4 6">110S</strain>
    </source>
</reference>
<dbReference type="SUPFAM" id="SSF53756">
    <property type="entry name" value="UDP-Glycosyltransferase/glycogen phosphorylase"/>
    <property type="match status" value="1"/>
</dbReference>
<evidence type="ECO:0000259" key="2">
    <source>
        <dbReference type="Pfam" id="PF13439"/>
    </source>
</evidence>
<gene>
    <name evidence="3" type="ORF">ARMA_1319</name>
    <name evidence="4" type="ORF">SE16_01525</name>
</gene>
<dbReference type="Pfam" id="PF13439">
    <property type="entry name" value="Glyco_transf_4"/>
    <property type="match status" value="1"/>
</dbReference>
<dbReference type="GO" id="GO:0016757">
    <property type="term" value="F:glycosyltransferase activity"/>
    <property type="evidence" value="ECO:0007669"/>
    <property type="project" value="InterPro"/>
</dbReference>
<dbReference type="EMBL" id="BBZA01000089">
    <property type="protein sequence ID" value="GAP62896.1"/>
    <property type="molecule type" value="Genomic_DNA"/>
</dbReference>
<dbReference type="OrthoDB" id="9806653at2"/>
<evidence type="ECO:0000313" key="3">
    <source>
        <dbReference type="EMBL" id="GAP62896.1"/>
    </source>
</evidence>
<reference evidence="3 5" key="1">
    <citation type="journal article" date="2015" name="Genome Announc.">
        <title>Draft Genome Sequence of a Heterotrophic Facultative Anaerobic Thermophilic Bacterium, Ardenticatena maritima Strain 110ST.</title>
        <authorList>
            <person name="Kawaichi S."/>
            <person name="Yoshida T."/>
            <person name="Sako Y."/>
            <person name="Nakamura R."/>
        </authorList>
    </citation>
    <scope>NUCLEOTIDE SEQUENCE [LARGE SCALE GENOMIC DNA]</scope>
    <source>
        <strain evidence="3 5">110S</strain>
    </source>
</reference>
<evidence type="ECO:0000313" key="5">
    <source>
        <dbReference type="Proteomes" id="UP000037784"/>
    </source>
</evidence>
<reference evidence="5" key="3">
    <citation type="submission" date="2015-08" db="EMBL/GenBank/DDBJ databases">
        <title>Draft Genome Sequence of a Heterotrophic Facultative Anaerobic Bacterium Ardenticatena maritima Strain 110S.</title>
        <authorList>
            <person name="Kawaichi S."/>
            <person name="Yoshida T."/>
            <person name="Sako Y."/>
            <person name="Nakamura R."/>
        </authorList>
    </citation>
    <scope>NUCLEOTIDE SEQUENCE [LARGE SCALE GENOMIC DNA]</scope>
    <source>
        <strain evidence="5">110S</strain>
    </source>
</reference>
<dbReference type="PANTHER" id="PTHR45947:SF3">
    <property type="entry name" value="SULFOQUINOVOSYL TRANSFERASE SQD2"/>
    <property type="match status" value="1"/>
</dbReference>
<dbReference type="CDD" id="cd03801">
    <property type="entry name" value="GT4_PimA-like"/>
    <property type="match status" value="1"/>
</dbReference>
<protein>
    <recommendedName>
        <fullName evidence="7">Glycosyl transferase family 1 domain-containing protein</fullName>
    </recommendedName>
</protein>
<dbReference type="EMBL" id="LGKN01000003">
    <property type="protein sequence ID" value="KPL89210.1"/>
    <property type="molecule type" value="Genomic_DNA"/>
</dbReference>
<dbReference type="PANTHER" id="PTHR45947">
    <property type="entry name" value="SULFOQUINOVOSYL TRANSFERASE SQD2"/>
    <property type="match status" value="1"/>
</dbReference>
<evidence type="ECO:0000313" key="4">
    <source>
        <dbReference type="EMBL" id="KPL89210.1"/>
    </source>
</evidence>
<dbReference type="InParanoid" id="A0A0M8K994"/>
<dbReference type="InterPro" id="IPR001296">
    <property type="entry name" value="Glyco_trans_1"/>
</dbReference>
<dbReference type="RefSeq" id="WP_054492781.1">
    <property type="nucleotide sequence ID" value="NZ_BBZA01000089.1"/>
</dbReference>
<dbReference type="InterPro" id="IPR050194">
    <property type="entry name" value="Glycosyltransferase_grp1"/>
</dbReference>
<sequence length="383" mass="42265">MTRRILFVDHAAGLGGAERSLLLLLRTLDQTRIKPHLATVEGDLAAEARHLGVPVHIVPLPRLRNPLRFFLDWHIGSWGLVHVARAIEADALYANTVRAAMFAAPASRIARRPFIWHMRDFWLSESRPRFTWADTLIKRALCATARLVIANSHATAAYLPCANTAQVVYNGLAADAFAQDPAWRETFRRQHHIPPNAPLVGMVGRLRPWKGAHRFVEIAAHVHAHRPDVHFVIVGGTPLTRDMEYPRFVRARVAEHGLTRFIHFTGHLTDVRPALAAMDIFVHPGDPEPFGMVVLEAMAAGKPVVAFAHGALPELVEHEQTGILVPPTESSAAANAILALLEQPERAHALGVAGRERARNTFSIETTATRIATLLEEATGAHR</sequence>
<evidence type="ECO:0008006" key="7">
    <source>
        <dbReference type="Google" id="ProtNLM"/>
    </source>
</evidence>
<dbReference type="STRING" id="872965.SE16_01525"/>
<keyword evidence="5" id="KW-1185">Reference proteome</keyword>
<dbReference type="InterPro" id="IPR028098">
    <property type="entry name" value="Glyco_trans_4-like_N"/>
</dbReference>
<dbReference type="Proteomes" id="UP000050502">
    <property type="component" value="Unassembled WGS sequence"/>
</dbReference>
<dbReference type="Proteomes" id="UP000037784">
    <property type="component" value="Unassembled WGS sequence"/>
</dbReference>
<comment type="caution">
    <text evidence="3">The sequence shown here is derived from an EMBL/GenBank/DDBJ whole genome shotgun (WGS) entry which is preliminary data.</text>
</comment>
<proteinExistence type="predicted"/>
<dbReference type="Pfam" id="PF00534">
    <property type="entry name" value="Glycos_transf_1"/>
    <property type="match status" value="1"/>
</dbReference>
<evidence type="ECO:0000259" key="1">
    <source>
        <dbReference type="Pfam" id="PF00534"/>
    </source>
</evidence>
<dbReference type="Gene3D" id="3.40.50.2000">
    <property type="entry name" value="Glycogen Phosphorylase B"/>
    <property type="match status" value="2"/>
</dbReference>
<feature type="domain" description="Glycosyl transferase family 1" evidence="1">
    <location>
        <begin position="184"/>
        <end position="357"/>
    </location>
</feature>
<accession>A0A0M8K994</accession>
<evidence type="ECO:0000313" key="6">
    <source>
        <dbReference type="Proteomes" id="UP000050502"/>
    </source>
</evidence>
<dbReference type="AlphaFoldDB" id="A0A0M8K994"/>
<feature type="domain" description="Glycosyltransferase subfamily 4-like N-terminal" evidence="2">
    <location>
        <begin position="15"/>
        <end position="172"/>
    </location>
</feature>